<feature type="domain" description="Endonuclease/exonuclease/phosphatase" evidence="1">
    <location>
        <begin position="29"/>
        <end position="134"/>
    </location>
</feature>
<dbReference type="Pfam" id="PF03372">
    <property type="entry name" value="Exo_endo_phos"/>
    <property type="match status" value="1"/>
</dbReference>
<sequence>MAATTQTSLGAIRIVGVVIPYSFAGVQYGEVKLRPWELHIQYLDALDASVSAEPTRTVLLGDFNQRVPRKHQPSRVFKRLEEVLISRFELATAGALHPLRRQSIDHICVSKDLSPVEVSTIDNERPGGGLISDHFGVRTLVKLAA</sequence>
<keyword evidence="2" id="KW-0378">Hydrolase</keyword>
<keyword evidence="2" id="KW-0255">Endonuclease</keyword>
<dbReference type="GO" id="GO:0004519">
    <property type="term" value="F:endonuclease activity"/>
    <property type="evidence" value="ECO:0007669"/>
    <property type="project" value="UniProtKB-KW"/>
</dbReference>
<accession>A0A7X6BGE2</accession>
<protein>
    <submittedName>
        <fullName evidence="2">Endonuclease/exonuclease/phosphatase family metal-dependent hydrolase</fullName>
    </submittedName>
</protein>
<dbReference type="EMBL" id="JAATJC010000001">
    <property type="protein sequence ID" value="NJC05783.1"/>
    <property type="molecule type" value="Genomic_DNA"/>
</dbReference>
<dbReference type="SUPFAM" id="SSF56219">
    <property type="entry name" value="DNase I-like"/>
    <property type="match status" value="1"/>
</dbReference>
<reference evidence="2 3" key="1">
    <citation type="submission" date="2020-03" db="EMBL/GenBank/DDBJ databases">
        <title>Genomic Encyclopedia of Type Strains, Phase IV (KMG-IV): sequencing the most valuable type-strain genomes for metagenomic binning, comparative biology and taxonomic classification.</title>
        <authorList>
            <person name="Goeker M."/>
        </authorList>
    </citation>
    <scope>NUCLEOTIDE SEQUENCE [LARGE SCALE GENOMIC DNA]</scope>
    <source>
        <strain evidence="2 3">DSM 16846</strain>
    </source>
</reference>
<dbReference type="AlphaFoldDB" id="A0A7X6BGE2"/>
<dbReference type="InterPro" id="IPR036691">
    <property type="entry name" value="Endo/exonu/phosph_ase_sf"/>
</dbReference>
<proteinExistence type="predicted"/>
<keyword evidence="2" id="KW-0269">Exonuclease</keyword>
<dbReference type="Gene3D" id="3.60.10.10">
    <property type="entry name" value="Endonuclease/exonuclease/phosphatase"/>
    <property type="match status" value="1"/>
</dbReference>
<name>A0A7X6BGE2_9SPHN</name>
<evidence type="ECO:0000313" key="2">
    <source>
        <dbReference type="EMBL" id="NJC05783.1"/>
    </source>
</evidence>
<dbReference type="InterPro" id="IPR005135">
    <property type="entry name" value="Endo/exonuclease/phosphatase"/>
</dbReference>
<gene>
    <name evidence="2" type="ORF">GGQ97_001576</name>
</gene>
<evidence type="ECO:0000313" key="3">
    <source>
        <dbReference type="Proteomes" id="UP000558192"/>
    </source>
</evidence>
<keyword evidence="2" id="KW-0540">Nuclease</keyword>
<comment type="caution">
    <text evidence="2">The sequence shown here is derived from an EMBL/GenBank/DDBJ whole genome shotgun (WGS) entry which is preliminary data.</text>
</comment>
<keyword evidence="3" id="KW-1185">Reference proteome</keyword>
<evidence type="ECO:0000259" key="1">
    <source>
        <dbReference type="Pfam" id="PF03372"/>
    </source>
</evidence>
<organism evidence="2 3">
    <name type="scientific">Sphingomonas kaistensis</name>
    <dbReference type="NCBI Taxonomy" id="298708"/>
    <lineage>
        <taxon>Bacteria</taxon>
        <taxon>Pseudomonadati</taxon>
        <taxon>Pseudomonadota</taxon>
        <taxon>Alphaproteobacteria</taxon>
        <taxon>Sphingomonadales</taxon>
        <taxon>Sphingomonadaceae</taxon>
        <taxon>Sphingomonas</taxon>
    </lineage>
</organism>
<dbReference type="GO" id="GO:0004527">
    <property type="term" value="F:exonuclease activity"/>
    <property type="evidence" value="ECO:0007669"/>
    <property type="project" value="UniProtKB-KW"/>
</dbReference>
<dbReference type="Proteomes" id="UP000558192">
    <property type="component" value="Unassembled WGS sequence"/>
</dbReference>